<evidence type="ECO:0000256" key="2">
    <source>
        <dbReference type="ARBA" id="ARBA00004664"/>
    </source>
</evidence>
<dbReference type="FunFam" id="3.20.20.70:FF:000075">
    <property type="entry name" value="Tryptophan biosynthesis protein TRP1"/>
    <property type="match status" value="1"/>
</dbReference>
<proteinExistence type="inferred from homology"/>
<keyword evidence="7 10" id="KW-0822">Tryptophan biosynthesis</keyword>
<evidence type="ECO:0000256" key="4">
    <source>
        <dbReference type="ARBA" id="ARBA00012572"/>
    </source>
</evidence>
<gene>
    <name evidence="10" type="primary">trpF</name>
    <name evidence="12" type="ORF">TAGGR_197</name>
</gene>
<keyword evidence="6 10" id="KW-0028">Amino-acid biosynthesis</keyword>
<dbReference type="InterPro" id="IPR001240">
    <property type="entry name" value="PRAI_dom"/>
</dbReference>
<dbReference type="CDD" id="cd00405">
    <property type="entry name" value="PRAI"/>
    <property type="match status" value="1"/>
</dbReference>
<dbReference type="OrthoDB" id="9786954at2"/>
<name>A0A0U9HLH9_9BACT</name>
<evidence type="ECO:0000256" key="9">
    <source>
        <dbReference type="ARBA" id="ARBA00023235"/>
    </source>
</evidence>
<comment type="similarity">
    <text evidence="3 10">Belongs to the TrpF family.</text>
</comment>
<evidence type="ECO:0000259" key="11">
    <source>
        <dbReference type="Pfam" id="PF00697"/>
    </source>
</evidence>
<dbReference type="UniPathway" id="UPA00035">
    <property type="reaction ID" value="UER00042"/>
</dbReference>
<dbReference type="EC" id="5.3.1.24" evidence="4 10"/>
<sequence length="211" mass="23676">MIRVKICGITNLEDALWAAECGADAIGFIFYKKSPRYIEPQKAKEIIKTLPPFINVVGVFVNETVEKIQEIIEITGIDTVQLHGEEPPQICENFHRVIKAFRVNESGNLPDGRSLEEVLPIYRVSAFLLDSFSKDAYGGTGKTFNWEFVKVAKNFGKVILSGGLNVFNVEEAIRKTSPYGVDVSSGVELYKGKKDHELVKKFIEKAKYKKS</sequence>
<feature type="domain" description="N-(5'phosphoribosyl) anthranilate isomerase (PRAI)" evidence="11">
    <location>
        <begin position="4"/>
        <end position="204"/>
    </location>
</feature>
<dbReference type="PANTHER" id="PTHR42894">
    <property type="entry name" value="N-(5'-PHOSPHORIBOSYL)ANTHRANILATE ISOMERASE"/>
    <property type="match status" value="1"/>
</dbReference>
<comment type="caution">
    <text evidence="12">The sequence shown here is derived from an EMBL/GenBank/DDBJ whole genome shotgun (WGS) entry which is preliminary data.</text>
</comment>
<evidence type="ECO:0000256" key="6">
    <source>
        <dbReference type="ARBA" id="ARBA00022605"/>
    </source>
</evidence>
<keyword evidence="9 10" id="KW-0413">Isomerase</keyword>
<evidence type="ECO:0000313" key="13">
    <source>
        <dbReference type="Proteomes" id="UP000054976"/>
    </source>
</evidence>
<organism evidence="12 13">
    <name type="scientific">Thermodesulfovibrio aggregans</name>
    <dbReference type="NCBI Taxonomy" id="86166"/>
    <lineage>
        <taxon>Bacteria</taxon>
        <taxon>Pseudomonadati</taxon>
        <taxon>Nitrospirota</taxon>
        <taxon>Thermodesulfovibrionia</taxon>
        <taxon>Thermodesulfovibrionales</taxon>
        <taxon>Thermodesulfovibrionaceae</taxon>
        <taxon>Thermodesulfovibrio</taxon>
    </lineage>
</organism>
<dbReference type="Pfam" id="PF00697">
    <property type="entry name" value="PRAI"/>
    <property type="match status" value="1"/>
</dbReference>
<dbReference type="InterPro" id="IPR013785">
    <property type="entry name" value="Aldolase_TIM"/>
</dbReference>
<dbReference type="AlphaFoldDB" id="A0A0U9HLH9"/>
<dbReference type="EMBL" id="BCNO01000001">
    <property type="protein sequence ID" value="GAQ93932.1"/>
    <property type="molecule type" value="Genomic_DNA"/>
</dbReference>
<comment type="catalytic activity">
    <reaction evidence="1 10">
        <text>N-(5-phospho-beta-D-ribosyl)anthranilate = 1-(2-carboxyphenylamino)-1-deoxy-D-ribulose 5-phosphate</text>
        <dbReference type="Rhea" id="RHEA:21540"/>
        <dbReference type="ChEBI" id="CHEBI:18277"/>
        <dbReference type="ChEBI" id="CHEBI:58613"/>
        <dbReference type="EC" id="5.3.1.24"/>
    </reaction>
</comment>
<evidence type="ECO:0000256" key="7">
    <source>
        <dbReference type="ARBA" id="ARBA00022822"/>
    </source>
</evidence>
<dbReference type="NCBIfam" id="NF002298">
    <property type="entry name" value="PRK01222.1-4"/>
    <property type="match status" value="1"/>
</dbReference>
<dbReference type="InterPro" id="IPR011060">
    <property type="entry name" value="RibuloseP-bd_barrel"/>
</dbReference>
<evidence type="ECO:0000256" key="3">
    <source>
        <dbReference type="ARBA" id="ARBA00007571"/>
    </source>
</evidence>
<evidence type="ECO:0000256" key="5">
    <source>
        <dbReference type="ARBA" id="ARBA00022272"/>
    </source>
</evidence>
<dbReference type="GO" id="GO:0004640">
    <property type="term" value="F:phosphoribosylanthranilate isomerase activity"/>
    <property type="evidence" value="ECO:0007669"/>
    <property type="project" value="UniProtKB-UniRule"/>
</dbReference>
<dbReference type="Gene3D" id="3.20.20.70">
    <property type="entry name" value="Aldolase class I"/>
    <property type="match status" value="1"/>
</dbReference>
<keyword evidence="8 10" id="KW-0057">Aromatic amino acid biosynthesis</keyword>
<evidence type="ECO:0000256" key="8">
    <source>
        <dbReference type="ARBA" id="ARBA00023141"/>
    </source>
</evidence>
<dbReference type="HAMAP" id="MF_00135">
    <property type="entry name" value="PRAI"/>
    <property type="match status" value="1"/>
</dbReference>
<protein>
    <recommendedName>
        <fullName evidence="5 10">N-(5'-phosphoribosyl)anthranilate isomerase</fullName>
        <shortName evidence="10">PRAI</shortName>
        <ecNumber evidence="4 10">5.3.1.24</ecNumber>
    </recommendedName>
</protein>
<evidence type="ECO:0000256" key="1">
    <source>
        <dbReference type="ARBA" id="ARBA00001164"/>
    </source>
</evidence>
<accession>A0A0U9HLH9</accession>
<dbReference type="PANTHER" id="PTHR42894:SF1">
    <property type="entry name" value="N-(5'-PHOSPHORIBOSYL)ANTHRANILATE ISOMERASE"/>
    <property type="match status" value="1"/>
</dbReference>
<dbReference type="InterPro" id="IPR044643">
    <property type="entry name" value="TrpF_fam"/>
</dbReference>
<keyword evidence="13" id="KW-1185">Reference proteome</keyword>
<dbReference type="SUPFAM" id="SSF51366">
    <property type="entry name" value="Ribulose-phoshate binding barrel"/>
    <property type="match status" value="1"/>
</dbReference>
<comment type="pathway">
    <text evidence="2 10">Amino-acid biosynthesis; L-tryptophan biosynthesis; L-tryptophan from chorismate: step 3/5.</text>
</comment>
<dbReference type="Proteomes" id="UP000054976">
    <property type="component" value="Unassembled WGS sequence"/>
</dbReference>
<reference evidence="13" key="1">
    <citation type="submission" date="2016-01" db="EMBL/GenBank/DDBJ databases">
        <title>Draft genome sequence of Thermodesulfovibrio aggregans strain TGE-P1.</title>
        <authorList>
            <person name="Sekiguchi Y."/>
            <person name="Ohashi A."/>
            <person name="Matsuura N."/>
            <person name="Tourlousse M.D."/>
        </authorList>
    </citation>
    <scope>NUCLEOTIDE SEQUENCE [LARGE SCALE GENOMIC DNA]</scope>
    <source>
        <strain evidence="13">TGE-P1</strain>
    </source>
</reference>
<evidence type="ECO:0000256" key="10">
    <source>
        <dbReference type="HAMAP-Rule" id="MF_00135"/>
    </source>
</evidence>
<evidence type="ECO:0000313" key="12">
    <source>
        <dbReference type="EMBL" id="GAQ93932.1"/>
    </source>
</evidence>
<dbReference type="STRING" id="86166.TAGGR_197"/>
<dbReference type="GO" id="GO:0000162">
    <property type="term" value="P:L-tryptophan biosynthetic process"/>
    <property type="evidence" value="ECO:0007669"/>
    <property type="project" value="UniProtKB-UniRule"/>
</dbReference>
<dbReference type="RefSeq" id="WP_059175422.1">
    <property type="nucleotide sequence ID" value="NZ_BCNO01000001.1"/>
</dbReference>